<proteinExistence type="predicted"/>
<dbReference type="PROSITE" id="PS01081">
    <property type="entry name" value="HTH_TETR_1"/>
    <property type="match status" value="1"/>
</dbReference>
<organism evidence="6 7">
    <name type="scientific">Albimonas pacifica</name>
    <dbReference type="NCBI Taxonomy" id="1114924"/>
    <lineage>
        <taxon>Bacteria</taxon>
        <taxon>Pseudomonadati</taxon>
        <taxon>Pseudomonadota</taxon>
        <taxon>Alphaproteobacteria</taxon>
        <taxon>Rhodobacterales</taxon>
        <taxon>Paracoccaceae</taxon>
        <taxon>Albimonas</taxon>
    </lineage>
</organism>
<protein>
    <submittedName>
        <fullName evidence="6">Transcriptional regulator, TetR family</fullName>
    </submittedName>
</protein>
<sequence>MNSKAKPRARWNGRFAAPEQHAEKRRMILREAAQAFNDRGYHNVSLDEVASRLGITKTVFYYYFRDKNHVLLSCVEIGFELAETALAEAETRPGAALDRVVAFTRLYVEGITSDLGACAVLTDLTSLHPSDLDEVRARQRRFGRRLIRLVKAGVEDGSIEVEDPSAAVSWIVSAPLMLPRLTALWGETGAAWLADHYAEFTRRSLSRAG</sequence>
<dbReference type="RefSeq" id="WP_092859181.1">
    <property type="nucleotide sequence ID" value="NZ_FOQH01000003.1"/>
</dbReference>
<dbReference type="EMBL" id="FOQH01000003">
    <property type="protein sequence ID" value="SFH99002.1"/>
    <property type="molecule type" value="Genomic_DNA"/>
</dbReference>
<dbReference type="InterPro" id="IPR041490">
    <property type="entry name" value="KstR2_TetR_C"/>
</dbReference>
<keyword evidence="3" id="KW-0804">Transcription</keyword>
<evidence type="ECO:0000256" key="2">
    <source>
        <dbReference type="ARBA" id="ARBA00023125"/>
    </source>
</evidence>
<feature type="DNA-binding region" description="H-T-H motif" evidence="4">
    <location>
        <begin position="45"/>
        <end position="64"/>
    </location>
</feature>
<dbReference type="PRINTS" id="PR00455">
    <property type="entry name" value="HTHTETR"/>
</dbReference>
<dbReference type="GO" id="GO:0003700">
    <property type="term" value="F:DNA-binding transcription factor activity"/>
    <property type="evidence" value="ECO:0007669"/>
    <property type="project" value="TreeGrafter"/>
</dbReference>
<dbReference type="InterPro" id="IPR009057">
    <property type="entry name" value="Homeodomain-like_sf"/>
</dbReference>
<dbReference type="Gene3D" id="1.10.357.10">
    <property type="entry name" value="Tetracycline Repressor, domain 2"/>
    <property type="match status" value="1"/>
</dbReference>
<dbReference type="Proteomes" id="UP000199377">
    <property type="component" value="Unassembled WGS sequence"/>
</dbReference>
<dbReference type="PANTHER" id="PTHR30055">
    <property type="entry name" value="HTH-TYPE TRANSCRIPTIONAL REGULATOR RUTR"/>
    <property type="match status" value="1"/>
</dbReference>
<evidence type="ECO:0000313" key="7">
    <source>
        <dbReference type="Proteomes" id="UP000199377"/>
    </source>
</evidence>
<dbReference type="SUPFAM" id="SSF46689">
    <property type="entry name" value="Homeodomain-like"/>
    <property type="match status" value="1"/>
</dbReference>
<keyword evidence="7" id="KW-1185">Reference proteome</keyword>
<dbReference type="SUPFAM" id="SSF48498">
    <property type="entry name" value="Tetracyclin repressor-like, C-terminal domain"/>
    <property type="match status" value="1"/>
</dbReference>
<keyword evidence="2 4" id="KW-0238">DNA-binding</keyword>
<dbReference type="AlphaFoldDB" id="A0A1I3EJ57"/>
<evidence type="ECO:0000256" key="1">
    <source>
        <dbReference type="ARBA" id="ARBA00023015"/>
    </source>
</evidence>
<dbReference type="STRING" id="1114924.SAMN05216258_103412"/>
<accession>A0A1I3EJ57</accession>
<dbReference type="PROSITE" id="PS50977">
    <property type="entry name" value="HTH_TETR_2"/>
    <property type="match status" value="1"/>
</dbReference>
<dbReference type="Pfam" id="PF00440">
    <property type="entry name" value="TetR_N"/>
    <property type="match status" value="1"/>
</dbReference>
<name>A0A1I3EJ57_9RHOB</name>
<keyword evidence="1" id="KW-0805">Transcription regulation</keyword>
<reference evidence="6 7" key="1">
    <citation type="submission" date="2016-10" db="EMBL/GenBank/DDBJ databases">
        <authorList>
            <person name="de Groot N.N."/>
        </authorList>
    </citation>
    <scope>NUCLEOTIDE SEQUENCE [LARGE SCALE GENOMIC DNA]</scope>
    <source>
        <strain evidence="6 7">CGMCC 1.11030</strain>
    </source>
</reference>
<dbReference type="PANTHER" id="PTHR30055:SF234">
    <property type="entry name" value="HTH-TYPE TRANSCRIPTIONAL REGULATOR BETI"/>
    <property type="match status" value="1"/>
</dbReference>
<dbReference type="GO" id="GO:0000976">
    <property type="term" value="F:transcription cis-regulatory region binding"/>
    <property type="evidence" value="ECO:0007669"/>
    <property type="project" value="TreeGrafter"/>
</dbReference>
<feature type="domain" description="HTH tetR-type" evidence="5">
    <location>
        <begin position="22"/>
        <end position="82"/>
    </location>
</feature>
<dbReference type="InterPro" id="IPR036271">
    <property type="entry name" value="Tet_transcr_reg_TetR-rel_C_sf"/>
</dbReference>
<dbReference type="OrthoDB" id="9779746at2"/>
<evidence type="ECO:0000256" key="3">
    <source>
        <dbReference type="ARBA" id="ARBA00023163"/>
    </source>
</evidence>
<evidence type="ECO:0000256" key="4">
    <source>
        <dbReference type="PROSITE-ProRule" id="PRU00335"/>
    </source>
</evidence>
<gene>
    <name evidence="6" type="ORF">SAMN05216258_103412</name>
</gene>
<evidence type="ECO:0000313" key="6">
    <source>
        <dbReference type="EMBL" id="SFH99002.1"/>
    </source>
</evidence>
<dbReference type="InterPro" id="IPR023772">
    <property type="entry name" value="DNA-bd_HTH_TetR-type_CS"/>
</dbReference>
<dbReference type="Pfam" id="PF17932">
    <property type="entry name" value="TetR_C_24"/>
    <property type="match status" value="1"/>
</dbReference>
<dbReference type="InterPro" id="IPR050109">
    <property type="entry name" value="HTH-type_TetR-like_transc_reg"/>
</dbReference>
<dbReference type="InterPro" id="IPR001647">
    <property type="entry name" value="HTH_TetR"/>
</dbReference>
<evidence type="ECO:0000259" key="5">
    <source>
        <dbReference type="PROSITE" id="PS50977"/>
    </source>
</evidence>